<gene>
    <name evidence="2" type="ORF">EVAR_80148_1</name>
</gene>
<evidence type="ECO:0000313" key="2">
    <source>
        <dbReference type="EMBL" id="GBP74394.1"/>
    </source>
</evidence>
<keyword evidence="1" id="KW-0472">Membrane</keyword>
<keyword evidence="3" id="KW-1185">Reference proteome</keyword>
<reference evidence="2 3" key="1">
    <citation type="journal article" date="2019" name="Commun. Biol.">
        <title>The bagworm genome reveals a unique fibroin gene that provides high tensile strength.</title>
        <authorList>
            <person name="Kono N."/>
            <person name="Nakamura H."/>
            <person name="Ohtoshi R."/>
            <person name="Tomita M."/>
            <person name="Numata K."/>
            <person name="Arakawa K."/>
        </authorList>
    </citation>
    <scope>NUCLEOTIDE SEQUENCE [LARGE SCALE GENOMIC DNA]</scope>
</reference>
<dbReference type="Gene3D" id="3.30.420.10">
    <property type="entry name" value="Ribonuclease H-like superfamily/Ribonuclease H"/>
    <property type="match status" value="1"/>
</dbReference>
<feature type="transmembrane region" description="Helical" evidence="1">
    <location>
        <begin position="91"/>
        <end position="111"/>
    </location>
</feature>
<dbReference type="Proteomes" id="UP000299102">
    <property type="component" value="Unassembled WGS sequence"/>
</dbReference>
<name>A0A4C1YHC6_EUMVA</name>
<sequence length="266" mass="30012">MAAIQNAGFEIPERPPHSPDLVLCDFYLFPMLKECLKGQRFEDDEAVVAAVQEFSIGLDEELFKKARMELPVLDKFCFVFDLRKGCITMGIVNAILTFTSAVIMISFAVDIKEISEATAARRGDEMDITSLVYTICVLMAVLLSIKFVLDMVFVYAVYKERSNLMKKYCIFWMIFLVLYVIGFLKTLFHMSAGQVISHILVLGSCERLLHNSDTELPDIHKRRWGPVSAATDDQLIVNPTTTIQHLAYRSGDENAYGGPLITAKYV</sequence>
<feature type="transmembrane region" description="Helical" evidence="1">
    <location>
        <begin position="170"/>
        <end position="188"/>
    </location>
</feature>
<dbReference type="InterPro" id="IPR036397">
    <property type="entry name" value="RNaseH_sf"/>
</dbReference>
<organism evidence="2 3">
    <name type="scientific">Eumeta variegata</name>
    <name type="common">Bagworm moth</name>
    <name type="synonym">Eumeta japonica</name>
    <dbReference type="NCBI Taxonomy" id="151549"/>
    <lineage>
        <taxon>Eukaryota</taxon>
        <taxon>Metazoa</taxon>
        <taxon>Ecdysozoa</taxon>
        <taxon>Arthropoda</taxon>
        <taxon>Hexapoda</taxon>
        <taxon>Insecta</taxon>
        <taxon>Pterygota</taxon>
        <taxon>Neoptera</taxon>
        <taxon>Endopterygota</taxon>
        <taxon>Lepidoptera</taxon>
        <taxon>Glossata</taxon>
        <taxon>Ditrysia</taxon>
        <taxon>Tineoidea</taxon>
        <taxon>Psychidae</taxon>
        <taxon>Oiketicinae</taxon>
        <taxon>Eumeta</taxon>
    </lineage>
</organism>
<evidence type="ECO:0000256" key="1">
    <source>
        <dbReference type="SAM" id="Phobius"/>
    </source>
</evidence>
<comment type="caution">
    <text evidence="2">The sequence shown here is derived from an EMBL/GenBank/DDBJ whole genome shotgun (WGS) entry which is preliminary data.</text>
</comment>
<protein>
    <submittedName>
        <fullName evidence="2">Uncharacterized protein</fullName>
    </submittedName>
</protein>
<dbReference type="OrthoDB" id="7448221at2759"/>
<dbReference type="EMBL" id="BGZK01001206">
    <property type="protein sequence ID" value="GBP74394.1"/>
    <property type="molecule type" value="Genomic_DNA"/>
</dbReference>
<proteinExistence type="predicted"/>
<keyword evidence="1" id="KW-0812">Transmembrane</keyword>
<accession>A0A4C1YHC6</accession>
<keyword evidence="1" id="KW-1133">Transmembrane helix</keyword>
<dbReference type="STRING" id="151549.A0A4C1YHC6"/>
<dbReference type="GO" id="GO:0003676">
    <property type="term" value="F:nucleic acid binding"/>
    <property type="evidence" value="ECO:0007669"/>
    <property type="project" value="InterPro"/>
</dbReference>
<evidence type="ECO:0000313" key="3">
    <source>
        <dbReference type="Proteomes" id="UP000299102"/>
    </source>
</evidence>
<feature type="transmembrane region" description="Helical" evidence="1">
    <location>
        <begin position="131"/>
        <end position="158"/>
    </location>
</feature>
<dbReference type="AlphaFoldDB" id="A0A4C1YHC6"/>